<name>A0A7J6DVA3_CANSA</name>
<comment type="caution">
    <text evidence="2">The sequence shown here is derived from an EMBL/GenBank/DDBJ whole genome shotgun (WGS) entry which is preliminary data.</text>
</comment>
<dbReference type="EMBL" id="JAATIP010000386">
    <property type="protein sequence ID" value="KAF4349740.1"/>
    <property type="molecule type" value="Genomic_DNA"/>
</dbReference>
<sequence length="427" mass="45754">MIYRHSAQRVIITLGTVGEFGSGLSKRVPPRPLVARLLPGLNTLLHTLSLLRANDAERGVVGVTGVTGLTGIDRIYNDINGTYGPLIIIKGDGLVVIFLSLPSPRSGEGPATTSSHSLSSRTIFPGDISMSLSPNSLLVFSKWGFHPMTSKGFVESSSNLEYLQGMFRHHHFFNFFIKFCTGVILHPQFVSCFHLMLAVVLSSPRMEAIIAPTGYGDTTGILKGLIQHLHTTFLCRSPLSRFWYLWRSLLIHLFVPSILPVAFLSCVSLSLTMDSLALNISKILNLTDREAVVHDLEDDTGGENVDQSLAAAVSQFLTTEDIGSGSSGAASRGNFNETGSLGVDHVQSSIGLSHEGSPLSHDGFHSAVICDLPFTTTQHATVTASESSSEGTAVEGVFPRISKKDKGKVVAGAKRAAFLPQTVVVGV</sequence>
<evidence type="ECO:0000313" key="2">
    <source>
        <dbReference type="EMBL" id="KAF4349740.1"/>
    </source>
</evidence>
<evidence type="ECO:0000313" key="3">
    <source>
        <dbReference type="Proteomes" id="UP000525078"/>
    </source>
</evidence>
<dbReference type="Proteomes" id="UP000525078">
    <property type="component" value="Unassembled WGS sequence"/>
</dbReference>
<dbReference type="AlphaFoldDB" id="A0A7J6DVA3"/>
<keyword evidence="1" id="KW-0812">Transmembrane</keyword>
<accession>A0A7J6DVA3</accession>
<feature type="transmembrane region" description="Helical" evidence="1">
    <location>
        <begin position="249"/>
        <end position="272"/>
    </location>
</feature>
<evidence type="ECO:0000256" key="1">
    <source>
        <dbReference type="SAM" id="Phobius"/>
    </source>
</evidence>
<feature type="transmembrane region" description="Helical" evidence="1">
    <location>
        <begin position="175"/>
        <end position="197"/>
    </location>
</feature>
<keyword evidence="1" id="KW-1133">Transmembrane helix</keyword>
<protein>
    <submittedName>
        <fullName evidence="2">Uncharacterized protein</fullName>
    </submittedName>
</protein>
<organism evidence="2 3">
    <name type="scientific">Cannabis sativa</name>
    <name type="common">Hemp</name>
    <name type="synonym">Marijuana</name>
    <dbReference type="NCBI Taxonomy" id="3483"/>
    <lineage>
        <taxon>Eukaryota</taxon>
        <taxon>Viridiplantae</taxon>
        <taxon>Streptophyta</taxon>
        <taxon>Embryophyta</taxon>
        <taxon>Tracheophyta</taxon>
        <taxon>Spermatophyta</taxon>
        <taxon>Magnoliopsida</taxon>
        <taxon>eudicotyledons</taxon>
        <taxon>Gunneridae</taxon>
        <taxon>Pentapetalae</taxon>
        <taxon>rosids</taxon>
        <taxon>fabids</taxon>
        <taxon>Rosales</taxon>
        <taxon>Cannabaceae</taxon>
        <taxon>Cannabis</taxon>
    </lineage>
</organism>
<keyword evidence="1" id="KW-0472">Membrane</keyword>
<gene>
    <name evidence="2" type="ORF">F8388_023855</name>
</gene>
<proteinExistence type="predicted"/>
<reference evidence="2 3" key="1">
    <citation type="journal article" date="2020" name="bioRxiv">
        <title>Sequence and annotation of 42 cannabis genomes reveals extensive copy number variation in cannabinoid synthesis and pathogen resistance genes.</title>
        <authorList>
            <person name="Mckernan K.J."/>
            <person name="Helbert Y."/>
            <person name="Kane L.T."/>
            <person name="Ebling H."/>
            <person name="Zhang L."/>
            <person name="Liu B."/>
            <person name="Eaton Z."/>
            <person name="Mclaughlin S."/>
            <person name="Kingan S."/>
            <person name="Baybayan P."/>
            <person name="Concepcion G."/>
            <person name="Jordan M."/>
            <person name="Riva A."/>
            <person name="Barbazuk W."/>
            <person name="Harkins T."/>
        </authorList>
    </citation>
    <scope>NUCLEOTIDE SEQUENCE [LARGE SCALE GENOMIC DNA]</scope>
    <source>
        <strain evidence="3">cv. Jamaican Lion 4</strain>
        <tissue evidence="2">Leaf</tissue>
    </source>
</reference>